<dbReference type="InterPro" id="IPR011708">
    <property type="entry name" value="DNA_pol3_alpha_NTPase_dom"/>
</dbReference>
<keyword evidence="10 13" id="KW-0239">DNA-directed DNA polymerase</keyword>
<dbReference type="Gene3D" id="3.30.1900.20">
    <property type="match status" value="2"/>
</dbReference>
<dbReference type="Pfam" id="PF17657">
    <property type="entry name" value="DNA_pol3_finger"/>
    <property type="match status" value="1"/>
</dbReference>
<evidence type="ECO:0000256" key="7">
    <source>
        <dbReference type="ARBA" id="ARBA00022722"/>
    </source>
</evidence>
<feature type="domain" description="Polymerase/histidinol phosphatase N-terminal" evidence="15">
    <location>
        <begin position="302"/>
        <end position="369"/>
    </location>
</feature>
<dbReference type="GO" id="GO:0008408">
    <property type="term" value="F:3'-5' exonuclease activity"/>
    <property type="evidence" value="ECO:0007669"/>
    <property type="project" value="UniProtKB-UniRule"/>
</dbReference>
<dbReference type="Pfam" id="PF07733">
    <property type="entry name" value="DNA_pol3_alpha"/>
    <property type="match status" value="2"/>
</dbReference>
<dbReference type="Pfam" id="PF14579">
    <property type="entry name" value="HHH_6"/>
    <property type="match status" value="1"/>
</dbReference>
<dbReference type="GO" id="GO:0003677">
    <property type="term" value="F:DNA binding"/>
    <property type="evidence" value="ECO:0007669"/>
    <property type="project" value="UniProtKB-UniRule"/>
</dbReference>
<sequence length="1400" mass="158537">MTIDKLINNPNINIQKISVSTHRQGWVIYITGPASIVNDLKTLEKKIISEVAGLKEVCFCILKDGTSPQDDEIIKLNLDFIKKQLATEFPAVQSTISNWKLEVKSQNIIFSLNNNLQHYYVNMKSIHRWLEKFVWDTWRQEVKVDFILDQSSNVPLTKHKEKEKEYILELVKKIPDKNVEVSKGDAVLRGKNIVKDPKPIFEIIEEDRNICMWGKVITFEQRELRSGRTLVTFDICDYTDSISCKLFLEEGEKFPTINPGTFIKVYGNIQHDKYSQELTVLPRDVNKISIELKKDSAEIKRVELHAHTKMSSMDATTSAADLVKRAAHWGHEAIAITDHGVVQAFPDAYDAGKKHGVKIIYGVEAYLVDDMDNNIVINPKNKALKDITYVVFDLETTGLDSKNEEIIEIGAVKMRDGEIVDQFSALIKPDKIIPDKITEITGITNEHVKGSPSIDTVLPEFLEFCGESTLVAHNANFDYGFLTNWCQKLQYDLNTCVIDTLSLSRALVRDVKNHKLNTLAKHFGIELKNHHRAVDDCKATAQLFKHLLDECTKLGCNDIKSLTKIPIEGNIKNQKSFHCILLVKDPTGLKNLYKLISFAHTKYFYRQPKIPKSLINNFREGLIIGSACEAGEIFKMFLDGKPNNEIEEKARFYDYLEIQPVDNNEFLVRDGFVQGRRDIEEINKQIIALGDKQNKLVVATGDVHFLDEDDSVYREILMAGKGFADASNQPPLHFKTTQEMLDDFSYLTKEQREAVVIHNPRAIAEQIEILQPIPDDLFTPKIENSDEMLRDMCIKRSEEQYGIPVPDTVKARLEKELNSIIKHGFGVIYYISHKLVTKSLSDGYLVGSRGSVGSSLVATFSDITEVNPLPPHYLCPICKFSEFYEDGSVGSGVDLPDKDCPKCGNKLKKDGHDIPFETFLGFNGDKVPDIDLNFSGEYQPMAHKYTEELFGRDYVFRAGTIATVAEKTAYGFVQNYLSDKNLRKRSAEVNRLVQGCTGIKRTTGQHPGGLMVVPNYMDIYDFCPVQHPADDRESTTITTHFDYHSIGDNLLKLDILGHDDPTVIKMLEDITGLNALEIPLDDKKTMSLFSSTKAIGLSEKELGSKVATLGIPEFGTKFVRQMLEDTKPTTFSELVRISGLSHGTDVWLNNAQELVKNNIATLSEVISTRDDIMVYLIYKGLEPSMAFTIMESVRKGKGLKEEHIKSMKENNVPDWYIDSCLKIKYMFPKAHAVAYVTMAFRIAYCKVNYPLAFYAAYFTVRADEFNTEMIKEGERGVRNQIRALNEKGNNLTTKEKSQLTVLEIILEMFLRGYTFNKVDLYKSYHSNFIIEGKTLIPPFIAIGGLGKNAAISVVEAREKGQFISIEDLRQRTGLSKTVLQTMQDLGYLEGLPQTNQLSLF</sequence>
<evidence type="ECO:0000256" key="11">
    <source>
        <dbReference type="ARBA" id="ARBA00025611"/>
    </source>
</evidence>
<dbReference type="Proteomes" id="UP000516160">
    <property type="component" value="Chromosome"/>
</dbReference>
<dbReference type="GO" id="GO:0005737">
    <property type="term" value="C:cytoplasm"/>
    <property type="evidence" value="ECO:0007669"/>
    <property type="project" value="UniProtKB-SubCell"/>
</dbReference>
<evidence type="ECO:0000256" key="5">
    <source>
        <dbReference type="ARBA" id="ARBA00022695"/>
    </source>
</evidence>
<dbReference type="NCBIfam" id="TIGR01405">
    <property type="entry name" value="polC_Gram_pos"/>
    <property type="match status" value="1"/>
</dbReference>
<dbReference type="Pfam" id="PF01336">
    <property type="entry name" value="tRNA_anti-codon"/>
    <property type="match status" value="1"/>
</dbReference>
<dbReference type="CDD" id="cd04484">
    <property type="entry name" value="polC_OBF"/>
    <property type="match status" value="1"/>
</dbReference>
<evidence type="ECO:0000256" key="8">
    <source>
        <dbReference type="ARBA" id="ARBA00022801"/>
    </source>
</evidence>
<evidence type="ECO:0000256" key="2">
    <source>
        <dbReference type="ARBA" id="ARBA00004496"/>
    </source>
</evidence>
<evidence type="ECO:0000256" key="10">
    <source>
        <dbReference type="ARBA" id="ARBA00022932"/>
    </source>
</evidence>
<dbReference type="NCBIfam" id="TIGR00573">
    <property type="entry name" value="dnaq"/>
    <property type="match status" value="1"/>
</dbReference>
<reference evidence="16 17" key="1">
    <citation type="submission" date="2020-07" db="EMBL/GenBank/DDBJ databases">
        <title>Alkalicella. sp. LB2 genome.</title>
        <authorList>
            <person name="Postec A."/>
            <person name="Quemeneur M."/>
        </authorList>
    </citation>
    <scope>NUCLEOTIDE SEQUENCE [LARGE SCALE GENOMIC DNA]</scope>
    <source>
        <strain evidence="16 17">LB2</strain>
    </source>
</reference>
<keyword evidence="4 13" id="KW-0808">Transferase</keyword>
<dbReference type="InterPro" id="IPR006054">
    <property type="entry name" value="DnaQ"/>
</dbReference>
<dbReference type="Gene3D" id="3.30.420.10">
    <property type="entry name" value="Ribonuclease H-like superfamily/Ribonuclease H"/>
    <property type="match status" value="1"/>
</dbReference>
<comment type="catalytic activity">
    <reaction evidence="12 13">
        <text>DNA(n) + a 2'-deoxyribonucleoside 5'-triphosphate = DNA(n+1) + diphosphate</text>
        <dbReference type="Rhea" id="RHEA:22508"/>
        <dbReference type="Rhea" id="RHEA-COMP:17339"/>
        <dbReference type="Rhea" id="RHEA-COMP:17340"/>
        <dbReference type="ChEBI" id="CHEBI:33019"/>
        <dbReference type="ChEBI" id="CHEBI:61560"/>
        <dbReference type="ChEBI" id="CHEBI:173112"/>
        <dbReference type="EC" id="2.7.7.7"/>
    </reaction>
</comment>
<dbReference type="RefSeq" id="WP_213166852.1">
    <property type="nucleotide sequence ID" value="NZ_CP058559.1"/>
</dbReference>
<dbReference type="InterPro" id="IPR012340">
    <property type="entry name" value="NA-bd_OB-fold"/>
</dbReference>
<dbReference type="CDD" id="cd07435">
    <property type="entry name" value="PHP_PolIIIA_POLC"/>
    <property type="match status" value="1"/>
</dbReference>
<comment type="subcellular location">
    <subcellularLocation>
        <location evidence="2 13">Cytoplasm</location>
    </subcellularLocation>
</comment>
<dbReference type="NCBIfam" id="NF001688">
    <property type="entry name" value="PRK00448.1"/>
    <property type="match status" value="1"/>
</dbReference>
<name>A0A7G9WCP8_ALKCA</name>
<dbReference type="Pfam" id="PF00929">
    <property type="entry name" value="RNase_T"/>
    <property type="match status" value="1"/>
</dbReference>
<dbReference type="EC" id="2.7.7.7" evidence="13"/>
<comment type="function">
    <text evidence="11">DNA polymerase III is a complex, multichain enzyme responsible for most of the replicative synthesis in bacteria. This DNA polymerase also exhibits 3' to 5' exonuclease activity. The alpha chain is the DNA polymerase.</text>
</comment>
<dbReference type="GO" id="GO:0006261">
    <property type="term" value="P:DNA-templated DNA replication"/>
    <property type="evidence" value="ECO:0007669"/>
    <property type="project" value="UniProtKB-UniRule"/>
</dbReference>
<dbReference type="PANTHER" id="PTHR32294">
    <property type="entry name" value="DNA POLYMERASE III SUBUNIT ALPHA"/>
    <property type="match status" value="1"/>
</dbReference>
<evidence type="ECO:0000256" key="3">
    <source>
        <dbReference type="ARBA" id="ARBA00022490"/>
    </source>
</evidence>
<keyword evidence="3 13" id="KW-0963">Cytoplasm</keyword>
<evidence type="ECO:0000256" key="13">
    <source>
        <dbReference type="HAMAP-Rule" id="MF_00356"/>
    </source>
</evidence>
<protein>
    <recommendedName>
        <fullName evidence="13">DNA polymerase III PolC-type</fullName>
        <shortName evidence="13">PolIII</shortName>
        <ecNumber evidence="13">2.7.7.7</ecNumber>
    </recommendedName>
</protein>
<evidence type="ECO:0000259" key="15">
    <source>
        <dbReference type="SMART" id="SM00481"/>
    </source>
</evidence>
<dbReference type="InterPro" id="IPR040982">
    <property type="entry name" value="DNA_pol3_finger"/>
</dbReference>
<dbReference type="InterPro" id="IPR044923">
    <property type="entry name" value="PolC_middle_finger_sf"/>
</dbReference>
<evidence type="ECO:0000256" key="12">
    <source>
        <dbReference type="ARBA" id="ARBA00049244"/>
    </source>
</evidence>
<keyword evidence="9 13" id="KW-0269">Exonuclease</keyword>
<evidence type="ECO:0000256" key="6">
    <source>
        <dbReference type="ARBA" id="ARBA00022705"/>
    </source>
</evidence>
<gene>
    <name evidence="13" type="primary">polC</name>
    <name evidence="16" type="ORF">HYG86_17600</name>
</gene>
<evidence type="ECO:0000256" key="1">
    <source>
        <dbReference type="ARBA" id="ARBA00003452"/>
    </source>
</evidence>
<dbReference type="SUPFAM" id="SSF53098">
    <property type="entry name" value="Ribonuclease H-like"/>
    <property type="match status" value="1"/>
</dbReference>
<dbReference type="InterPro" id="IPR004365">
    <property type="entry name" value="NA-bd_OB_tRNA"/>
</dbReference>
<dbReference type="Pfam" id="PF02811">
    <property type="entry name" value="PHP"/>
    <property type="match status" value="2"/>
</dbReference>
<dbReference type="EMBL" id="CP058559">
    <property type="protein sequence ID" value="QNO16460.1"/>
    <property type="molecule type" value="Genomic_DNA"/>
</dbReference>
<evidence type="ECO:0000259" key="14">
    <source>
        <dbReference type="SMART" id="SM00479"/>
    </source>
</evidence>
<dbReference type="Gene3D" id="1.10.150.870">
    <property type="match status" value="1"/>
</dbReference>
<evidence type="ECO:0000313" key="17">
    <source>
        <dbReference type="Proteomes" id="UP000516160"/>
    </source>
</evidence>
<dbReference type="InterPro" id="IPR004013">
    <property type="entry name" value="PHP_dom"/>
</dbReference>
<keyword evidence="5 13" id="KW-0548">Nucleotidyltransferase</keyword>
<evidence type="ECO:0000256" key="9">
    <source>
        <dbReference type="ARBA" id="ARBA00022839"/>
    </source>
</evidence>
<dbReference type="Gene3D" id="1.10.150.700">
    <property type="entry name" value="PolC, middle finger domain"/>
    <property type="match status" value="1"/>
</dbReference>
<dbReference type="FunFam" id="3.30.420.10:FF:000045">
    <property type="entry name" value="3'-5' exonuclease DinG"/>
    <property type="match status" value="1"/>
</dbReference>
<dbReference type="SMART" id="SM00481">
    <property type="entry name" value="POLIIIAc"/>
    <property type="match status" value="1"/>
</dbReference>
<dbReference type="GO" id="GO:0003887">
    <property type="term" value="F:DNA-directed DNA polymerase activity"/>
    <property type="evidence" value="ECO:0007669"/>
    <property type="project" value="UniProtKB-UniRule"/>
</dbReference>
<organism evidence="16 17">
    <name type="scientific">Alkalicella caledoniensis</name>
    <dbReference type="NCBI Taxonomy" id="2731377"/>
    <lineage>
        <taxon>Bacteria</taxon>
        <taxon>Bacillati</taxon>
        <taxon>Bacillota</taxon>
        <taxon>Clostridia</taxon>
        <taxon>Eubacteriales</taxon>
        <taxon>Proteinivoracaceae</taxon>
        <taxon>Alkalicella</taxon>
    </lineage>
</organism>
<dbReference type="HAMAP" id="MF_00356">
    <property type="entry name" value="DNApol_PolC"/>
    <property type="match status" value="1"/>
</dbReference>
<proteinExistence type="inferred from homology"/>
<dbReference type="Gene3D" id="3.20.20.140">
    <property type="entry name" value="Metal-dependent hydrolases"/>
    <property type="match status" value="2"/>
</dbReference>
<evidence type="ECO:0000313" key="16">
    <source>
        <dbReference type="EMBL" id="QNO16460.1"/>
    </source>
</evidence>
<dbReference type="InterPro" id="IPR036397">
    <property type="entry name" value="RNaseH_sf"/>
</dbReference>
<dbReference type="InterPro" id="IPR003141">
    <property type="entry name" value="Pol/His_phosphatase_N"/>
</dbReference>
<dbReference type="Gene3D" id="6.10.140.1510">
    <property type="match status" value="1"/>
</dbReference>
<comment type="similarity">
    <text evidence="13">Belongs to the DNA polymerase type-C family. PolC subfamily.</text>
</comment>
<evidence type="ECO:0000256" key="4">
    <source>
        <dbReference type="ARBA" id="ARBA00022679"/>
    </source>
</evidence>
<dbReference type="InterPro" id="IPR013520">
    <property type="entry name" value="Ribonucl_H"/>
</dbReference>
<keyword evidence="8 13" id="KW-0378">Hydrolase</keyword>
<keyword evidence="7 13" id="KW-0540">Nuclease</keyword>
<dbReference type="SMART" id="SM00479">
    <property type="entry name" value="EXOIII"/>
    <property type="match status" value="1"/>
</dbReference>
<dbReference type="Gene3D" id="2.40.50.140">
    <property type="entry name" value="Nucleic acid-binding proteins"/>
    <property type="match status" value="1"/>
</dbReference>
<keyword evidence="17" id="KW-1185">Reference proteome</keyword>
<accession>A0A7G9WCP8</accession>
<dbReference type="InterPro" id="IPR004805">
    <property type="entry name" value="DnaE2/DnaE/PolC"/>
</dbReference>
<dbReference type="CDD" id="cd06127">
    <property type="entry name" value="DEDDh"/>
    <property type="match status" value="1"/>
</dbReference>
<dbReference type="PANTHER" id="PTHR32294:SF5">
    <property type="entry name" value="DNA POLYMERASE III POLC-TYPE"/>
    <property type="match status" value="1"/>
</dbReference>
<dbReference type="InterPro" id="IPR012337">
    <property type="entry name" value="RNaseH-like_sf"/>
</dbReference>
<feature type="domain" description="Exonuclease" evidence="14">
    <location>
        <begin position="388"/>
        <end position="553"/>
    </location>
</feature>
<comment type="function">
    <text evidence="1 13">Required for replicative DNA synthesis. This DNA polymerase also exhibits 3' to 5' exonuclease activity.</text>
</comment>
<keyword evidence="6 13" id="KW-0235">DNA replication</keyword>
<dbReference type="InterPro" id="IPR006308">
    <property type="entry name" value="Pol_III_a_PolC-type_gram_pos"/>
</dbReference>
<dbReference type="KEGG" id="acae:HYG86_17600"/>
<dbReference type="InterPro" id="IPR029460">
    <property type="entry name" value="DNAPol_HHH"/>
</dbReference>